<accession>A0A8D9S4A9</accession>
<evidence type="ECO:0000313" key="1">
    <source>
        <dbReference type="EMBL" id="EEI66585.1"/>
    </source>
</evidence>
<sequence>MAVKIFVAVKALDSQEARASLGSAYFLTSIKISNKINKVKFNEFMGITSSQFTWEVIPIFCCLADPKEFYGDAYVFKAK</sequence>
<gene>
    <name evidence="1" type="ORF">HMPREF0534_0076</name>
</gene>
<comment type="caution">
    <text evidence="1">The sequence shown here is derived from an EMBL/GenBank/DDBJ whole genome shotgun (WGS) entry which is preliminary data.</text>
</comment>
<dbReference type="Proteomes" id="UP000003419">
    <property type="component" value="Unassembled WGS sequence"/>
</dbReference>
<reference evidence="1 2" key="1">
    <citation type="submission" date="2009-01" db="EMBL/GenBank/DDBJ databases">
        <authorList>
            <person name="Qin X."/>
            <person name="Bachman B."/>
            <person name="Battles P."/>
            <person name="Bell A."/>
            <person name="Bess C."/>
            <person name="Bickham C."/>
            <person name="Chaboub L."/>
            <person name="Chen D."/>
            <person name="Coyle M."/>
            <person name="Deiros D.R."/>
            <person name="Dinh H."/>
            <person name="Forbes L."/>
            <person name="Fowler G."/>
            <person name="Francisco L."/>
            <person name="Fu Q."/>
            <person name="Gubbala S."/>
            <person name="Hale W."/>
            <person name="Han Y."/>
            <person name="Hemphill L."/>
            <person name="Highlander S.K."/>
            <person name="Hirani K."/>
            <person name="Hogues M."/>
            <person name="Jackson L."/>
            <person name="Jakkamsetti A."/>
            <person name="Javaid M."/>
            <person name="Jiang H."/>
            <person name="Korchina V."/>
            <person name="Kovar C."/>
            <person name="Lara F."/>
            <person name="Lee S."/>
            <person name="Mata R."/>
            <person name="Mathew T."/>
            <person name="Moen C."/>
            <person name="Morales K."/>
            <person name="Munidasa M."/>
            <person name="Nazareth L."/>
            <person name="Ngo R."/>
            <person name="Nguyen L."/>
            <person name="Okwuonu G."/>
            <person name="Ongeri F."/>
            <person name="Patil S."/>
            <person name="Petrosino J."/>
            <person name="Pham C."/>
            <person name="Pham P."/>
            <person name="Pu L.-L."/>
            <person name="Puazo M."/>
            <person name="Raj R."/>
            <person name="Reid J."/>
            <person name="Rouhana J."/>
            <person name="Saada N."/>
            <person name="Shang Y."/>
            <person name="Simmons D."/>
            <person name="Thornton R."/>
            <person name="Warren J."/>
            <person name="Weissenberger G."/>
            <person name="Zhang J."/>
            <person name="Zhang L."/>
            <person name="Zhou C."/>
            <person name="Zhu D."/>
            <person name="Muzny D."/>
            <person name="Worley K."/>
            <person name="Gibbs R."/>
        </authorList>
    </citation>
    <scope>NUCLEOTIDE SEQUENCE [LARGE SCALE GENOMIC DNA]</scope>
    <source>
        <strain evidence="1 2">CF48-3A</strain>
    </source>
</reference>
<organism evidence="1 2">
    <name type="scientific">Limosilactobacillus reuteri CF48-3A</name>
    <dbReference type="NCBI Taxonomy" id="525341"/>
    <lineage>
        <taxon>Bacteria</taxon>
        <taxon>Bacillati</taxon>
        <taxon>Bacillota</taxon>
        <taxon>Bacilli</taxon>
        <taxon>Lactobacillales</taxon>
        <taxon>Lactobacillaceae</taxon>
        <taxon>Limosilactobacillus</taxon>
    </lineage>
</organism>
<evidence type="ECO:0000313" key="2">
    <source>
        <dbReference type="Proteomes" id="UP000003419"/>
    </source>
</evidence>
<dbReference type="EMBL" id="ACHG01000007">
    <property type="protein sequence ID" value="EEI66585.1"/>
    <property type="molecule type" value="Genomic_DNA"/>
</dbReference>
<name>A0A8D9S4A9_LIMRT</name>
<proteinExistence type="predicted"/>
<protein>
    <submittedName>
        <fullName evidence="1">Uncharacterized protein</fullName>
    </submittedName>
</protein>
<dbReference type="AlphaFoldDB" id="A0A8D9S4A9"/>